<reference evidence="6" key="2">
    <citation type="submission" date="2021-09" db="EMBL/GenBank/DDBJ databases">
        <authorList>
            <person name="Gilroy R."/>
        </authorList>
    </citation>
    <scope>NUCLEOTIDE SEQUENCE</scope>
    <source>
        <strain evidence="6">ChiGjej1B1-18357</strain>
    </source>
</reference>
<accession>A0A921F5J6</accession>
<evidence type="ECO:0000259" key="4">
    <source>
        <dbReference type="Pfam" id="PF16370"/>
    </source>
</evidence>
<dbReference type="InterPro" id="IPR004843">
    <property type="entry name" value="Calcineurin-like_PHP"/>
</dbReference>
<dbReference type="SUPFAM" id="SSF56300">
    <property type="entry name" value="Metallo-dependent phosphatases"/>
    <property type="match status" value="1"/>
</dbReference>
<dbReference type="Gene3D" id="2.60.40.10">
    <property type="entry name" value="Immunoglobulins"/>
    <property type="match status" value="2"/>
</dbReference>
<feature type="region of interest" description="Disordered" evidence="1">
    <location>
        <begin position="38"/>
        <end position="79"/>
    </location>
</feature>
<dbReference type="Gene3D" id="3.60.21.10">
    <property type="match status" value="1"/>
</dbReference>
<feature type="signal peptide" evidence="2">
    <location>
        <begin position="1"/>
        <end position="39"/>
    </location>
</feature>
<dbReference type="EMBL" id="DYXM01000259">
    <property type="protein sequence ID" value="HJE92022.1"/>
    <property type="molecule type" value="Genomic_DNA"/>
</dbReference>
<dbReference type="InterPro" id="IPR051918">
    <property type="entry name" value="STPP_CPPED1"/>
</dbReference>
<dbReference type="InterPro" id="IPR032285">
    <property type="entry name" value="Metallophos_N"/>
</dbReference>
<dbReference type="GO" id="GO:0016787">
    <property type="term" value="F:hydrolase activity"/>
    <property type="evidence" value="ECO:0007669"/>
    <property type="project" value="InterPro"/>
</dbReference>
<evidence type="ECO:0000256" key="1">
    <source>
        <dbReference type="SAM" id="MobiDB-lite"/>
    </source>
</evidence>
<gene>
    <name evidence="6" type="ORF">K8V11_13535</name>
</gene>
<dbReference type="Pfam" id="PF00149">
    <property type="entry name" value="Metallophos"/>
    <property type="match status" value="1"/>
</dbReference>
<feature type="domain" description="Calcineurin-like phosphoesterase" evidence="3">
    <location>
        <begin position="252"/>
        <end position="406"/>
    </location>
</feature>
<dbReference type="RefSeq" id="WP_303915336.1">
    <property type="nucleotide sequence ID" value="NZ_DYXM01000259.1"/>
</dbReference>
<evidence type="ECO:0000259" key="3">
    <source>
        <dbReference type="Pfam" id="PF00149"/>
    </source>
</evidence>
<feature type="chain" id="PRO_5037482214" evidence="2">
    <location>
        <begin position="40"/>
        <end position="640"/>
    </location>
</feature>
<feature type="domain" description="Calcineurin-like phosphoesterase C-terminal" evidence="4">
    <location>
        <begin position="433"/>
        <end position="630"/>
    </location>
</feature>
<dbReference type="PANTHER" id="PTHR43143:SF1">
    <property type="entry name" value="SERINE_THREONINE-PROTEIN PHOSPHATASE CPPED1"/>
    <property type="match status" value="1"/>
</dbReference>
<protein>
    <submittedName>
        <fullName evidence="6">Calcineurin-like phosphoesterase family protein</fullName>
    </submittedName>
</protein>
<dbReference type="InterPro" id="IPR029052">
    <property type="entry name" value="Metallo-depent_PP-like"/>
</dbReference>
<dbReference type="Proteomes" id="UP000776650">
    <property type="component" value="Unassembled WGS sequence"/>
</dbReference>
<evidence type="ECO:0000313" key="6">
    <source>
        <dbReference type="EMBL" id="HJE92022.1"/>
    </source>
</evidence>
<dbReference type="InterPro" id="IPR032288">
    <property type="entry name" value="Metallophos_C"/>
</dbReference>
<dbReference type="Pfam" id="PF16371">
    <property type="entry name" value="MetallophosN"/>
    <property type="match status" value="1"/>
</dbReference>
<feature type="compositionally biased region" description="Low complexity" evidence="1">
    <location>
        <begin position="38"/>
        <end position="58"/>
    </location>
</feature>
<dbReference type="AlphaFoldDB" id="A0A921F5J6"/>
<comment type="caution">
    <text evidence="6">The sequence shown here is derived from an EMBL/GenBank/DDBJ whole genome shotgun (WGS) entry which is preliminary data.</text>
</comment>
<dbReference type="InterPro" id="IPR013783">
    <property type="entry name" value="Ig-like_fold"/>
</dbReference>
<reference evidence="6" key="1">
    <citation type="journal article" date="2021" name="PeerJ">
        <title>Extensive microbial diversity within the chicken gut microbiome revealed by metagenomics and culture.</title>
        <authorList>
            <person name="Gilroy R."/>
            <person name="Ravi A."/>
            <person name="Getino M."/>
            <person name="Pursley I."/>
            <person name="Horton D.L."/>
            <person name="Alikhan N.F."/>
            <person name="Baker D."/>
            <person name="Gharbi K."/>
            <person name="Hall N."/>
            <person name="Watson M."/>
            <person name="Adriaenssens E.M."/>
            <person name="Foster-Nyarko E."/>
            <person name="Jarju S."/>
            <person name="Secka A."/>
            <person name="Antonio M."/>
            <person name="Oren A."/>
            <person name="Chaudhuri R.R."/>
            <person name="La Ragione R."/>
            <person name="Hildebrand F."/>
            <person name="Pallen M.J."/>
        </authorList>
    </citation>
    <scope>NUCLEOTIDE SEQUENCE</scope>
    <source>
        <strain evidence="6">ChiGjej1B1-18357</strain>
    </source>
</reference>
<dbReference type="GO" id="GO:0005975">
    <property type="term" value="P:carbohydrate metabolic process"/>
    <property type="evidence" value="ECO:0007669"/>
    <property type="project" value="UniProtKB-ARBA"/>
</dbReference>
<evidence type="ECO:0000313" key="7">
    <source>
        <dbReference type="Proteomes" id="UP000776650"/>
    </source>
</evidence>
<sequence length="640" mass="68052">MPLHNPRPNGGSFLTARRAAVTGLSFAAAVTMLATPATAAPTSSIPTSSTELQGSLKGLPGGSLGSATGSLPGAGQSENEGLYEGSVQVVDGEADDPETLTGQVFDDVNKNSTLDDGETGIAGVQVSNGVDVATTDAEGRYELPVRDHFTAFVTQPAGYQVPVDSQNFAQFAYNHAPEGSPELKFGGLEPTGETPKAVNFPMAKSAQTALPEQTCPIASDTQTYDKEQVEWARQGAVADVMARDDYASCGLLLLGDNVGDDLSLNPDLRELYENANGPVRALPGNHDMDYDAESDKNALDTYRRDFGAPYYSYNVGETHFVALDNIVYKGANDDGGNGGYNEAIDDEQLEWLKNDLANVDKDAPIVIAAHAPIVNYKGVITDNAAELYDILADYPNAVTVGGHTHTVEQLLAGDTREEWAADGVPELTHDQIVAGAVSGSWYSGELNENGVPHAYTSDAAEPGIQTLQFNGSDRSEFYTVRNESQDRQFLTGINSPSWREWAEGAQEWQDDDKQGEAPEDIATNEVSAADLDSGEAYLTTSFFSGSTASQVDVTIDGADAEAEHTQPATGEALNMGWEFTDPVSATHNLSSDGAIAQSSPHLWRVALSDDLAEGEHTAEINATDRYGNAYTETFTFTVTG</sequence>
<keyword evidence="2" id="KW-0732">Signal</keyword>
<dbReference type="SUPFAM" id="SSF117074">
    <property type="entry name" value="Hypothetical protein PA1324"/>
    <property type="match status" value="1"/>
</dbReference>
<proteinExistence type="predicted"/>
<feature type="domain" description="Calcineurin-like phosphoesterase N-terminal" evidence="5">
    <location>
        <begin position="115"/>
        <end position="182"/>
    </location>
</feature>
<evidence type="ECO:0000259" key="5">
    <source>
        <dbReference type="Pfam" id="PF16371"/>
    </source>
</evidence>
<organism evidence="6 7">
    <name type="scientific">Dietzia timorensis</name>
    <dbReference type="NCBI Taxonomy" id="499555"/>
    <lineage>
        <taxon>Bacteria</taxon>
        <taxon>Bacillati</taxon>
        <taxon>Actinomycetota</taxon>
        <taxon>Actinomycetes</taxon>
        <taxon>Mycobacteriales</taxon>
        <taxon>Dietziaceae</taxon>
        <taxon>Dietzia</taxon>
    </lineage>
</organism>
<name>A0A921F5J6_9ACTN</name>
<dbReference type="PANTHER" id="PTHR43143">
    <property type="entry name" value="METALLOPHOSPHOESTERASE, CALCINEURIN SUPERFAMILY"/>
    <property type="match status" value="1"/>
</dbReference>
<evidence type="ECO:0000256" key="2">
    <source>
        <dbReference type="SAM" id="SignalP"/>
    </source>
</evidence>
<dbReference type="Pfam" id="PF16370">
    <property type="entry name" value="MetallophosC"/>
    <property type="match status" value="1"/>
</dbReference>